<organism evidence="10 11">
    <name type="scientific">Paraburkholderia madseniana</name>
    <dbReference type="NCBI Taxonomy" id="2599607"/>
    <lineage>
        <taxon>Bacteria</taxon>
        <taxon>Pseudomonadati</taxon>
        <taxon>Pseudomonadota</taxon>
        <taxon>Betaproteobacteria</taxon>
        <taxon>Burkholderiales</taxon>
        <taxon>Burkholderiaceae</taxon>
        <taxon>Paraburkholderia</taxon>
    </lineage>
</organism>
<evidence type="ECO:0000256" key="5">
    <source>
        <dbReference type="ARBA" id="ARBA00022847"/>
    </source>
</evidence>
<feature type="transmembrane region" description="Helical" evidence="8">
    <location>
        <begin position="60"/>
        <end position="80"/>
    </location>
</feature>
<keyword evidence="6 8" id="KW-1133">Transmembrane helix</keyword>
<dbReference type="SUPFAM" id="SSF103473">
    <property type="entry name" value="MFS general substrate transporter"/>
    <property type="match status" value="1"/>
</dbReference>
<dbReference type="AlphaFoldDB" id="A0A6N6W0H1"/>
<feature type="transmembrane region" description="Helical" evidence="8">
    <location>
        <begin position="369"/>
        <end position="391"/>
    </location>
</feature>
<dbReference type="InterPro" id="IPR005828">
    <property type="entry name" value="MFS_sugar_transport-like"/>
</dbReference>
<comment type="subcellular location">
    <subcellularLocation>
        <location evidence="1">Cell membrane</location>
        <topology evidence="1">Multi-pass membrane protein</topology>
    </subcellularLocation>
</comment>
<dbReference type="Pfam" id="PF00083">
    <property type="entry name" value="Sugar_tr"/>
    <property type="match status" value="1"/>
</dbReference>
<keyword evidence="2" id="KW-0813">Transport</keyword>
<feature type="transmembrane region" description="Helical" evidence="8">
    <location>
        <begin position="156"/>
        <end position="179"/>
    </location>
</feature>
<dbReference type="Pfam" id="PF07690">
    <property type="entry name" value="MFS_1"/>
    <property type="match status" value="1"/>
</dbReference>
<evidence type="ECO:0000256" key="4">
    <source>
        <dbReference type="ARBA" id="ARBA00022692"/>
    </source>
</evidence>
<evidence type="ECO:0000256" key="3">
    <source>
        <dbReference type="ARBA" id="ARBA00022475"/>
    </source>
</evidence>
<keyword evidence="7 8" id="KW-0472">Membrane</keyword>
<dbReference type="InterPro" id="IPR036259">
    <property type="entry name" value="MFS_trans_sf"/>
</dbReference>
<dbReference type="InterPro" id="IPR011701">
    <property type="entry name" value="MFS"/>
</dbReference>
<reference evidence="10 11" key="1">
    <citation type="journal article" date="2020" name="Int. J. Syst. Evol. Microbiol.">
        <title>Paraburkholderia madseniana sp. nov., a phenolic acid-degrading bacterium isolated from acidic forest soil.</title>
        <authorList>
            <person name="Wilhelm R.C."/>
            <person name="Murphy S.J.L."/>
            <person name="Feriancek N.M."/>
            <person name="Karasz D.C."/>
            <person name="DeRito C.M."/>
            <person name="Newman J.D."/>
            <person name="Buckley D.H."/>
        </authorList>
    </citation>
    <scope>NUCLEOTIDE SEQUENCE [LARGE SCALE GENOMIC DNA]</scope>
    <source>
        <strain evidence="10 11">RP11</strain>
    </source>
</reference>
<feature type="transmembrane region" description="Helical" evidence="8">
    <location>
        <begin position="92"/>
        <end position="113"/>
    </location>
</feature>
<feature type="transmembrane region" description="Helical" evidence="8">
    <location>
        <begin position="125"/>
        <end position="147"/>
    </location>
</feature>
<name>A0A6N6W0H1_9BURK</name>
<feature type="transmembrane region" description="Helical" evidence="8">
    <location>
        <begin position="397"/>
        <end position="417"/>
    </location>
</feature>
<evidence type="ECO:0000256" key="2">
    <source>
        <dbReference type="ARBA" id="ARBA00022448"/>
    </source>
</evidence>
<evidence type="ECO:0000256" key="8">
    <source>
        <dbReference type="SAM" id="Phobius"/>
    </source>
</evidence>
<dbReference type="GO" id="GO:0005886">
    <property type="term" value="C:plasma membrane"/>
    <property type="evidence" value="ECO:0007669"/>
    <property type="project" value="UniProtKB-SubCell"/>
</dbReference>
<dbReference type="InterPro" id="IPR020846">
    <property type="entry name" value="MFS_dom"/>
</dbReference>
<dbReference type="PANTHER" id="PTHR43528">
    <property type="entry name" value="ALPHA-KETOGLUTARATE PERMEASE"/>
    <property type="match status" value="1"/>
</dbReference>
<feature type="transmembrane region" description="Helical" evidence="8">
    <location>
        <begin position="19"/>
        <end position="40"/>
    </location>
</feature>
<keyword evidence="3" id="KW-1003">Cell membrane</keyword>
<comment type="caution">
    <text evidence="10">The sequence shown here is derived from an EMBL/GenBank/DDBJ whole genome shotgun (WGS) entry which is preliminary data.</text>
</comment>
<feature type="transmembrane region" description="Helical" evidence="8">
    <location>
        <begin position="333"/>
        <end position="357"/>
    </location>
</feature>
<evidence type="ECO:0000256" key="6">
    <source>
        <dbReference type="ARBA" id="ARBA00022989"/>
    </source>
</evidence>
<dbReference type="OrthoDB" id="6766492at2"/>
<sequence length="478" mass="51005">MIDDSLTVRHARLSARQRWMIFVASTGGALEVFDFAVYGFFAQSIGSEFFPARMGLPAEILSFAVLAAGSTSRPVGGIFLGRLGDKYGRRLVFASSAMVAAVSTLLIGILPSYESLGVAAPTLLVLLRITQGLCLGGELPGAVIYAVETAHAKPGILCGMVFFAVNIALILATSINLGVQVIFKPEQVRAFGWRIGFLVGGLLGLMSFVARRTLMETDEYASTVGTRHREPLAVLFRNHAASVLTGVAAASLVGASSGLFVAHMPAYLQTLHYAPQKIASVQTLYVAAISGCILVTAYLGDLLSRRYVFMFAAVLSALFAPFFYVAVTRHQTSLPLLFLMAGVVASFANGTYACAIAEMFPVDVRFSGLATAMNIGLAAPMAIAPLAASILASSTHWTFAPSLVMVLCATFAFVASFRMKRRRRKAVNCEMGNESLLQERKRILRSSSGLETPNSISSVTNCVGLDSRSLSSACRWSC</sequence>
<proteinExistence type="predicted"/>
<dbReference type="GO" id="GO:0015293">
    <property type="term" value="F:symporter activity"/>
    <property type="evidence" value="ECO:0007669"/>
    <property type="project" value="UniProtKB-KW"/>
</dbReference>
<feature type="transmembrane region" description="Helical" evidence="8">
    <location>
        <begin position="239"/>
        <end position="262"/>
    </location>
</feature>
<dbReference type="RefSeq" id="WP_154567205.1">
    <property type="nucleotide sequence ID" value="NZ_VOSW01000148.1"/>
</dbReference>
<evidence type="ECO:0000313" key="10">
    <source>
        <dbReference type="EMBL" id="KAE8754075.1"/>
    </source>
</evidence>
<dbReference type="PANTHER" id="PTHR43528:SF1">
    <property type="entry name" value="ALPHA-KETOGLUTARATE PERMEASE"/>
    <property type="match status" value="1"/>
</dbReference>
<dbReference type="EMBL" id="VOSW01000148">
    <property type="protein sequence ID" value="KAE8754075.1"/>
    <property type="molecule type" value="Genomic_DNA"/>
</dbReference>
<dbReference type="InterPro" id="IPR051084">
    <property type="entry name" value="H+-coupled_symporters"/>
</dbReference>
<feature type="domain" description="Major facilitator superfamily (MFS) profile" evidence="9">
    <location>
        <begin position="20"/>
        <end position="424"/>
    </location>
</feature>
<keyword evidence="5" id="KW-0769">Symport</keyword>
<dbReference type="Gene3D" id="1.20.1250.20">
    <property type="entry name" value="MFS general substrate transporter like domains"/>
    <property type="match status" value="2"/>
</dbReference>
<evidence type="ECO:0000256" key="7">
    <source>
        <dbReference type="ARBA" id="ARBA00023136"/>
    </source>
</evidence>
<dbReference type="Proteomes" id="UP000463700">
    <property type="component" value="Unassembled WGS sequence"/>
</dbReference>
<evidence type="ECO:0000259" key="9">
    <source>
        <dbReference type="PROSITE" id="PS50850"/>
    </source>
</evidence>
<evidence type="ECO:0000313" key="11">
    <source>
        <dbReference type="Proteomes" id="UP000463700"/>
    </source>
</evidence>
<accession>A0A6N6W0H1</accession>
<dbReference type="PROSITE" id="PS50850">
    <property type="entry name" value="MFS"/>
    <property type="match status" value="1"/>
</dbReference>
<feature type="transmembrane region" description="Helical" evidence="8">
    <location>
        <begin position="282"/>
        <end position="300"/>
    </location>
</feature>
<feature type="transmembrane region" description="Helical" evidence="8">
    <location>
        <begin position="307"/>
        <end position="327"/>
    </location>
</feature>
<protein>
    <submittedName>
        <fullName evidence="10">MFS transporter</fullName>
    </submittedName>
</protein>
<gene>
    <name evidence="10" type="ORF">FSO04_41645</name>
</gene>
<evidence type="ECO:0000256" key="1">
    <source>
        <dbReference type="ARBA" id="ARBA00004651"/>
    </source>
</evidence>
<feature type="transmembrane region" description="Helical" evidence="8">
    <location>
        <begin position="191"/>
        <end position="210"/>
    </location>
</feature>
<keyword evidence="4 8" id="KW-0812">Transmembrane</keyword>